<evidence type="ECO:0000259" key="22">
    <source>
        <dbReference type="PROSITE" id="PS50041"/>
    </source>
</evidence>
<dbReference type="CDD" id="cd00054">
    <property type="entry name" value="EGF_CA"/>
    <property type="match status" value="1"/>
</dbReference>
<keyword evidence="13" id="KW-1015">Disulfide bond</keyword>
<dbReference type="Pfam" id="PF09064">
    <property type="entry name" value="EGF_Tme5"/>
    <property type="match status" value="1"/>
</dbReference>
<organism evidence="23 24">
    <name type="scientific">Accipiter nisus</name>
    <name type="common">Eurasian sparrowhawk</name>
    <dbReference type="NCBI Taxonomy" id="211598"/>
    <lineage>
        <taxon>Eukaryota</taxon>
        <taxon>Metazoa</taxon>
        <taxon>Chordata</taxon>
        <taxon>Craniata</taxon>
        <taxon>Vertebrata</taxon>
        <taxon>Euteleostomi</taxon>
        <taxon>Archelosauria</taxon>
        <taxon>Archosauria</taxon>
        <taxon>Dinosauria</taxon>
        <taxon>Saurischia</taxon>
        <taxon>Theropoda</taxon>
        <taxon>Coelurosauria</taxon>
        <taxon>Aves</taxon>
        <taxon>Neognathae</taxon>
        <taxon>Neoaves</taxon>
        <taxon>Telluraves</taxon>
        <taxon>Accipitrimorphae</taxon>
        <taxon>Accipitriformes</taxon>
        <taxon>Accipitridae</taxon>
        <taxon>Accipitrinae</taxon>
        <taxon>Accipiter</taxon>
    </lineage>
</organism>
<evidence type="ECO:0000256" key="5">
    <source>
        <dbReference type="ARBA" id="ARBA00022583"/>
    </source>
</evidence>
<evidence type="ECO:0000256" key="6">
    <source>
        <dbReference type="ARBA" id="ARBA00022692"/>
    </source>
</evidence>
<dbReference type="FunFam" id="2.10.25.10:FF:000009">
    <property type="entry name" value="Low-density lipoprotein receptor isoform 1"/>
    <property type="match status" value="1"/>
</dbReference>
<sequence length="557" mass="59179">MRRLPLPLPLLLAGLGLGLGGEPERDPEPAAPSGAQCLEHDCFGVFWAPRSFAEASAACERGGGHLMTVRSTVAEDAIALLLQNRGGRLWLGLRLPLSCTDPAQRLRGFQWVTGDRRTDYSNWAPSGRRCGELCVTVSRELRWEERRCEAPADGFLCEYNYAGSCPRLPAAEGLPVTYATPFGARGGDFLALPPRSSAVVPAVGLELRCDEDGEGGGLRWGRAAPGAWPCRLANGGCEGACGEEGGRPACSCPDGKVLAPDGRGCGSPCAGAPCQHHCVVTGTGFVCMCESGYRLAADGSSCEDDDDCAVVPRLCEQVCVNTEGGFECHCHQGYEMLQGRCRPVSRCYEAPCEQRCEDVPGGYRCSCYPGYAVNPQAPTRCQLYCNRSQCPAECDPHSLSCECPDGFLLDDGADGGHVCVDIDECDMNYCQHNCTNHPGGYECHCHAGYRLLDGNHCVKILEEDGEGAYSGDFGPSTQVPIPSQTPPKAEHLHPGVLVGIAVGALSAALTLLALGYHLAKKRCRTPATMDYKCGGPHEKEMGLQPVASGCAASGQKL</sequence>
<dbReference type="Gene3D" id="2.10.25.10">
    <property type="entry name" value="Laminin"/>
    <property type="match status" value="6"/>
</dbReference>
<keyword evidence="4" id="KW-0597">Phosphoprotein</keyword>
<evidence type="ECO:0000313" key="23">
    <source>
        <dbReference type="Ensembl" id="ENSANIP00000000003.1"/>
    </source>
</evidence>
<dbReference type="InterPro" id="IPR049883">
    <property type="entry name" value="NOTCH1_EGF-like"/>
</dbReference>
<dbReference type="Gene3D" id="3.10.100.10">
    <property type="entry name" value="Mannose-Binding Protein A, subunit A"/>
    <property type="match status" value="1"/>
</dbReference>
<feature type="domain" description="EGF-like" evidence="21">
    <location>
        <begin position="421"/>
        <end position="458"/>
    </location>
</feature>
<dbReference type="InterPro" id="IPR000742">
    <property type="entry name" value="EGF"/>
</dbReference>
<dbReference type="PANTHER" id="PTHR14789:SF9">
    <property type="entry name" value="THROMBOMODULIN"/>
    <property type="match status" value="1"/>
</dbReference>
<dbReference type="PROSITE" id="PS01186">
    <property type="entry name" value="EGF_2"/>
    <property type="match status" value="3"/>
</dbReference>
<keyword evidence="14" id="KW-0675">Receptor</keyword>
<dbReference type="InterPro" id="IPR016186">
    <property type="entry name" value="C-type_lectin-like/link_sf"/>
</dbReference>
<dbReference type="Pfam" id="PF00008">
    <property type="entry name" value="EGF"/>
    <property type="match status" value="1"/>
</dbReference>
<dbReference type="Proteomes" id="UP000694541">
    <property type="component" value="Unplaced"/>
</dbReference>
<proteinExistence type="predicted"/>
<evidence type="ECO:0000256" key="11">
    <source>
        <dbReference type="ARBA" id="ARBA00022989"/>
    </source>
</evidence>
<feature type="transmembrane region" description="Helical" evidence="19">
    <location>
        <begin position="496"/>
        <end position="519"/>
    </location>
</feature>
<dbReference type="Pfam" id="PF07645">
    <property type="entry name" value="EGF_CA"/>
    <property type="match status" value="2"/>
</dbReference>
<evidence type="ECO:0000313" key="24">
    <source>
        <dbReference type="Proteomes" id="UP000694541"/>
    </source>
</evidence>
<evidence type="ECO:0000256" key="2">
    <source>
        <dbReference type="ARBA" id="ARBA00019822"/>
    </source>
</evidence>
<evidence type="ECO:0000256" key="15">
    <source>
        <dbReference type="ARBA" id="ARBA00023180"/>
    </source>
</evidence>
<dbReference type="InterPro" id="IPR051505">
    <property type="entry name" value="C-type_lectin_domain"/>
</dbReference>
<evidence type="ECO:0000256" key="19">
    <source>
        <dbReference type="SAM" id="Phobius"/>
    </source>
</evidence>
<dbReference type="SMART" id="SM00181">
    <property type="entry name" value="EGF"/>
    <property type="match status" value="6"/>
</dbReference>
<dbReference type="InterPro" id="IPR001304">
    <property type="entry name" value="C-type_lectin-like"/>
</dbReference>
<protein>
    <recommendedName>
        <fullName evidence="2">Thrombomodulin</fullName>
    </recommendedName>
</protein>
<dbReference type="GO" id="GO:0004888">
    <property type="term" value="F:transmembrane signaling receptor activity"/>
    <property type="evidence" value="ECO:0007669"/>
    <property type="project" value="InterPro"/>
</dbReference>
<keyword evidence="15" id="KW-0325">Glycoprotein</keyword>
<accession>A0A8B9LZD5</accession>
<evidence type="ECO:0000256" key="13">
    <source>
        <dbReference type="ARBA" id="ARBA00023157"/>
    </source>
</evidence>
<comment type="subunit">
    <text evidence="17">Interacts with ITGAL, ITGAM and ITGB2. Interacts with thrombin/F2; this interaction switches the specificity of thrombin from a procoagulant to an anticoagulant and antifibrinolytic protease. Interacts with ANGP1 and ANGP2; these interactions significantly inhibit the generation of activated PC and TAFIa/CPB2 by the thrombin/thrombomodulin complex. Interacts with PF4; this interaction enhances generation of activated protein C. Interacts with HMGB1; this interaction inhibits HMGB1 inflammatory activity.</text>
</comment>
<dbReference type="SMART" id="SM00034">
    <property type="entry name" value="CLECT"/>
    <property type="match status" value="1"/>
</dbReference>
<comment type="subcellular location">
    <subcellularLocation>
        <location evidence="1">Membrane</location>
        <topology evidence="1">Single-pass type I membrane protein</topology>
    </subcellularLocation>
</comment>
<dbReference type="PRINTS" id="PR00907">
    <property type="entry name" value="THRMBOMODULN"/>
</dbReference>
<dbReference type="PROSITE" id="PS50026">
    <property type="entry name" value="EGF_3"/>
    <property type="match status" value="1"/>
</dbReference>
<keyword evidence="3 18" id="KW-0245">EGF-like domain</keyword>
<dbReference type="InterPro" id="IPR009030">
    <property type="entry name" value="Growth_fac_rcpt_cys_sf"/>
</dbReference>
<dbReference type="Pfam" id="PF25444">
    <property type="entry name" value="THBD"/>
    <property type="match status" value="1"/>
</dbReference>
<dbReference type="Pfam" id="PF00059">
    <property type="entry name" value="Lectin_C"/>
    <property type="match status" value="1"/>
</dbReference>
<feature type="domain" description="C-type lectin" evidence="22">
    <location>
        <begin position="38"/>
        <end position="149"/>
    </location>
</feature>
<dbReference type="InterPro" id="IPR000152">
    <property type="entry name" value="EGF-type_Asp/Asn_hydroxyl_site"/>
</dbReference>
<evidence type="ECO:0000256" key="16">
    <source>
        <dbReference type="ARBA" id="ARBA00045242"/>
    </source>
</evidence>
<keyword evidence="6 19" id="KW-0812">Transmembrane</keyword>
<dbReference type="PROSITE" id="PS00010">
    <property type="entry name" value="ASX_HYDROXYL"/>
    <property type="match status" value="2"/>
</dbReference>
<evidence type="ECO:0000256" key="4">
    <source>
        <dbReference type="ARBA" id="ARBA00022553"/>
    </source>
</evidence>
<dbReference type="GO" id="GO:0005509">
    <property type="term" value="F:calcium ion binding"/>
    <property type="evidence" value="ECO:0007669"/>
    <property type="project" value="InterPro"/>
</dbReference>
<dbReference type="SMART" id="SM00179">
    <property type="entry name" value="EGF_CA"/>
    <property type="match status" value="4"/>
</dbReference>
<dbReference type="InterPro" id="IPR057350">
    <property type="entry name" value="THBD"/>
</dbReference>
<comment type="function">
    <text evidence="16">Endothelial cell receptor that plays a critical role in regulating several physiological processes including hemostasis, coagulation, fibrinolysis, inflammation, and angiogenesis. Acts as a cofactor for thrombin activation of protein C/PROC on the surface of vascular endothelial cells leading to initiation of the activated protein C anticoagulant pathway. Also accelerates the activation of the plasma carboxypeptidase B2/CPB2, which catalyzes removal of C-terminal basic amino acids from its substrates including kinins or anaphylatoxins leading to fibrinolysis inhibition. Plays critical protective roles in changing the cleavage specificity of protease-activated receptor 1/PAR1, inhibiting endothelial cell permeability and inflammation. Suppresses inflammation distinctly from its anticoagulant cofactor activity by sequestering HMGB1 thereby preventing it from engaging cellular receptors such as RAGE and contributing to the inflammatory response.</text>
</comment>
<evidence type="ECO:0000256" key="10">
    <source>
        <dbReference type="ARBA" id="ARBA00022974"/>
    </source>
</evidence>
<evidence type="ECO:0000256" key="20">
    <source>
        <dbReference type="SAM" id="SignalP"/>
    </source>
</evidence>
<dbReference type="GO" id="GO:0006897">
    <property type="term" value="P:endocytosis"/>
    <property type="evidence" value="ECO:0007669"/>
    <property type="project" value="UniProtKB-KW"/>
</dbReference>
<keyword evidence="12 19" id="KW-0472">Membrane</keyword>
<evidence type="ECO:0000256" key="18">
    <source>
        <dbReference type="PROSITE-ProRule" id="PRU00076"/>
    </source>
</evidence>
<dbReference type="PIRSF" id="PIRSF001775">
    <property type="entry name" value="CD93/CD141"/>
    <property type="match status" value="1"/>
</dbReference>
<evidence type="ECO:0000256" key="17">
    <source>
        <dbReference type="ARBA" id="ARBA00046453"/>
    </source>
</evidence>
<evidence type="ECO:0000256" key="8">
    <source>
        <dbReference type="ARBA" id="ARBA00022734"/>
    </source>
</evidence>
<evidence type="ECO:0000256" key="3">
    <source>
        <dbReference type="ARBA" id="ARBA00022536"/>
    </source>
</evidence>
<dbReference type="Ensembl" id="ENSANIT00000000003.1">
    <property type="protein sequence ID" value="ENSANIP00000000003.1"/>
    <property type="gene ID" value="ENSANIG00000000003.1"/>
</dbReference>
<keyword evidence="10" id="KW-0654">Proteoglycan</keyword>
<dbReference type="SUPFAM" id="SSF57184">
    <property type="entry name" value="Growth factor receptor domain"/>
    <property type="match status" value="2"/>
</dbReference>
<dbReference type="InterPro" id="IPR001881">
    <property type="entry name" value="EGF-like_Ca-bd_dom"/>
</dbReference>
<evidence type="ECO:0000256" key="9">
    <source>
        <dbReference type="ARBA" id="ARBA00022737"/>
    </source>
</evidence>
<dbReference type="PANTHER" id="PTHR14789">
    <property type="entry name" value="CHONDROLECTIN VARIANT CHODLFDELTAE"/>
    <property type="match status" value="1"/>
</dbReference>
<dbReference type="AlphaFoldDB" id="A0A8B9LZD5"/>
<reference evidence="23" key="2">
    <citation type="submission" date="2025-09" db="UniProtKB">
        <authorList>
            <consortium name="Ensembl"/>
        </authorList>
    </citation>
    <scope>IDENTIFICATION</scope>
</reference>
<feature type="chain" id="PRO_5034988872" description="Thrombomodulin" evidence="20">
    <location>
        <begin position="21"/>
        <end position="557"/>
    </location>
</feature>
<name>A0A8B9LZD5_9AVES</name>
<dbReference type="GO" id="GO:0030246">
    <property type="term" value="F:carbohydrate binding"/>
    <property type="evidence" value="ECO:0007669"/>
    <property type="project" value="UniProtKB-KW"/>
</dbReference>
<keyword evidence="7 20" id="KW-0732">Signal</keyword>
<dbReference type="InterPro" id="IPR016187">
    <property type="entry name" value="CTDL_fold"/>
</dbReference>
<keyword evidence="9" id="KW-0677">Repeat</keyword>
<feature type="signal peptide" evidence="20">
    <location>
        <begin position="1"/>
        <end position="20"/>
    </location>
</feature>
<dbReference type="InterPro" id="IPR018097">
    <property type="entry name" value="EGF_Ca-bd_CS"/>
</dbReference>
<dbReference type="PROSITE" id="PS01187">
    <property type="entry name" value="EGF_CA"/>
    <property type="match status" value="2"/>
</dbReference>
<dbReference type="InterPro" id="IPR015149">
    <property type="entry name" value="Tme5_EGF-like"/>
</dbReference>
<evidence type="ECO:0000256" key="7">
    <source>
        <dbReference type="ARBA" id="ARBA00022729"/>
    </source>
</evidence>
<keyword evidence="11 19" id="KW-1133">Transmembrane helix</keyword>
<keyword evidence="8" id="KW-0430">Lectin</keyword>
<evidence type="ECO:0000256" key="1">
    <source>
        <dbReference type="ARBA" id="ARBA00004479"/>
    </source>
</evidence>
<evidence type="ECO:0000256" key="12">
    <source>
        <dbReference type="ARBA" id="ARBA00023136"/>
    </source>
</evidence>
<evidence type="ECO:0000256" key="14">
    <source>
        <dbReference type="ARBA" id="ARBA00023170"/>
    </source>
</evidence>
<comment type="caution">
    <text evidence="18">Lacks conserved residue(s) required for the propagation of feature annotation.</text>
</comment>
<dbReference type="PROSITE" id="PS50041">
    <property type="entry name" value="C_TYPE_LECTIN_2"/>
    <property type="match status" value="1"/>
</dbReference>
<evidence type="ECO:0000259" key="21">
    <source>
        <dbReference type="PROSITE" id="PS50026"/>
    </source>
</evidence>
<dbReference type="SUPFAM" id="SSF56436">
    <property type="entry name" value="C-type lectin-like"/>
    <property type="match status" value="1"/>
</dbReference>
<reference evidence="23" key="1">
    <citation type="submission" date="2025-08" db="UniProtKB">
        <authorList>
            <consortium name="Ensembl"/>
        </authorList>
    </citation>
    <scope>IDENTIFICATION</scope>
</reference>
<keyword evidence="24" id="KW-1185">Reference proteome</keyword>
<dbReference type="GO" id="GO:0016020">
    <property type="term" value="C:membrane"/>
    <property type="evidence" value="ECO:0007669"/>
    <property type="project" value="UniProtKB-SubCell"/>
</dbReference>
<keyword evidence="5" id="KW-0254">Endocytosis</keyword>